<evidence type="ECO:0000256" key="7">
    <source>
        <dbReference type="ARBA" id="ARBA00022989"/>
    </source>
</evidence>
<dbReference type="SUPFAM" id="SSF55874">
    <property type="entry name" value="ATPase domain of HSP90 chaperone/DNA topoisomerase II/histidine kinase"/>
    <property type="match status" value="1"/>
</dbReference>
<keyword evidence="6" id="KW-0418">Kinase</keyword>
<dbReference type="Pfam" id="PF08376">
    <property type="entry name" value="NIT"/>
    <property type="match status" value="1"/>
</dbReference>
<dbReference type="Pfam" id="PF02518">
    <property type="entry name" value="HATPase_c"/>
    <property type="match status" value="1"/>
</dbReference>
<feature type="compositionally biased region" description="Polar residues" evidence="8">
    <location>
        <begin position="642"/>
        <end position="656"/>
    </location>
</feature>
<dbReference type="Proteomes" id="UP001589610">
    <property type="component" value="Unassembled WGS sequence"/>
</dbReference>
<evidence type="ECO:0000256" key="2">
    <source>
        <dbReference type="ARBA" id="ARBA00012438"/>
    </source>
</evidence>
<dbReference type="InterPro" id="IPR036890">
    <property type="entry name" value="HATPase_C_sf"/>
</dbReference>
<keyword evidence="12" id="KW-1185">Reference proteome</keyword>
<dbReference type="EMBL" id="JBHMBS010000005">
    <property type="protein sequence ID" value="MFB9676337.1"/>
    <property type="molecule type" value="Genomic_DNA"/>
</dbReference>
<organism evidence="11 12">
    <name type="scientific">Streptosporangium vulgare</name>
    <dbReference type="NCBI Taxonomy" id="46190"/>
    <lineage>
        <taxon>Bacteria</taxon>
        <taxon>Bacillati</taxon>
        <taxon>Actinomycetota</taxon>
        <taxon>Actinomycetes</taxon>
        <taxon>Streptosporangiales</taxon>
        <taxon>Streptosporangiaceae</taxon>
        <taxon>Streptosporangium</taxon>
    </lineage>
</organism>
<evidence type="ECO:0000259" key="9">
    <source>
        <dbReference type="PROSITE" id="PS50109"/>
    </source>
</evidence>
<dbReference type="InterPro" id="IPR050428">
    <property type="entry name" value="TCS_sensor_his_kinase"/>
</dbReference>
<evidence type="ECO:0000313" key="12">
    <source>
        <dbReference type="Proteomes" id="UP001589610"/>
    </source>
</evidence>
<evidence type="ECO:0000256" key="1">
    <source>
        <dbReference type="ARBA" id="ARBA00000085"/>
    </source>
</evidence>
<feature type="region of interest" description="Disordered" evidence="8">
    <location>
        <begin position="628"/>
        <end position="657"/>
    </location>
</feature>
<keyword evidence="4" id="KW-0808">Transferase</keyword>
<accession>A0ABV5TBA6</accession>
<dbReference type="InterPro" id="IPR005467">
    <property type="entry name" value="His_kinase_dom"/>
</dbReference>
<evidence type="ECO:0000313" key="11">
    <source>
        <dbReference type="EMBL" id="MFB9676337.1"/>
    </source>
</evidence>
<evidence type="ECO:0000256" key="6">
    <source>
        <dbReference type="ARBA" id="ARBA00022777"/>
    </source>
</evidence>
<dbReference type="PANTHER" id="PTHR45436:SF5">
    <property type="entry name" value="SENSOR HISTIDINE KINASE TRCS"/>
    <property type="match status" value="1"/>
</dbReference>
<evidence type="ECO:0000256" key="8">
    <source>
        <dbReference type="SAM" id="MobiDB-lite"/>
    </source>
</evidence>
<dbReference type="SMART" id="SM00387">
    <property type="entry name" value="HATPase_c"/>
    <property type="match status" value="1"/>
</dbReference>
<evidence type="ECO:0000259" key="10">
    <source>
        <dbReference type="PROSITE" id="PS50906"/>
    </source>
</evidence>
<reference evidence="11 12" key="1">
    <citation type="submission" date="2024-09" db="EMBL/GenBank/DDBJ databases">
        <authorList>
            <person name="Sun Q."/>
            <person name="Mori K."/>
        </authorList>
    </citation>
    <scope>NUCLEOTIDE SEQUENCE [LARGE SCALE GENOMIC DNA]</scope>
    <source>
        <strain evidence="11 12">JCM 3028</strain>
    </source>
</reference>
<name>A0ABV5TBA6_9ACTN</name>
<feature type="domain" description="NIT" evidence="10">
    <location>
        <begin position="49"/>
        <end position="302"/>
    </location>
</feature>
<sequence>MRLRNASLRTKVTALLVSLTALWAFTAWVTVRDGLNMLGVATLNTEVADPSERLIVELQAERRLTAITLGSVGTESRRREAMAAQRKRTDAADAHFRKLTGGSGVGLLGTPALERRIGETRQLMDDLPAARKAIDAGRVNRTWAAAEFTAIVDSIFRVYDSLATLDDEELAQDTRTLIEMNRVRDMLAQEDALVMGALTAGRFAEGEQIRFTQMVGTRRFLTERAVAELPAADQEAHRRLVAGEQFTRLRIMEDQLIEDPNVVQAGVIDVTRWSSDAQPAQTKFTQAVLTAGSGVVERSGPVAIGVIVRLALAGGLGLVAVIASVVLAITTARALVQQLEKLRAAAWELANERLPAVVERIGHGQVVDVAAEAPPLKFGDDQIGQVGQAFNAVQRTAIKVAAEQAQLRRDIADILRNLARRTQSLVHRQLSVLDVMERRENDPQELRDLFRLDHLATRMRRYAENLLVLSGAAPGRAWRDAVPMIDVVRGSLAEIEDYTRVDVMPLGEVSLDGRAVSDVIHLIAELVENAASFSPPYTTVQVGGYSVAHGYALEIEDRGLGMSPADIAEANERIANPPELKLSGNARLGLYVVSRLAERHDIRVTFKSSPYGGTTVVVLIPQELISEEDPGPSVGVGVPQARSASSSEMNGATSAVTAVRGRVGDPLGITGGPGRPAGAEGEVIDEHVPGAGSEARESARPANGRSHPAGPASSGLLAGQAPSDGPADPGGFFTPPNSGRSADPGVPAGLADQAPSGRHSAGPTPGEGFTDPTFPGRFADPSALRQMPETGAPGRLPDFTHPGSPAAPGAPGGGGLDDSGAHARPGGAGTSLPPVLPPPDSSHTPGGLPRRVPQTHLAAPLQEDEPVAPPPADDADERSPEMIRAAMSSFQAGTRRGRDDAAQLLDGEGDPVDEGGPAV</sequence>
<evidence type="ECO:0000256" key="4">
    <source>
        <dbReference type="ARBA" id="ARBA00022679"/>
    </source>
</evidence>
<comment type="caution">
    <text evidence="11">The sequence shown here is derived from an EMBL/GenBank/DDBJ whole genome shotgun (WGS) entry which is preliminary data.</text>
</comment>
<dbReference type="PROSITE" id="PS50109">
    <property type="entry name" value="HIS_KIN"/>
    <property type="match status" value="1"/>
</dbReference>
<feature type="domain" description="Histidine kinase" evidence="9">
    <location>
        <begin position="519"/>
        <end position="624"/>
    </location>
</feature>
<dbReference type="InterPro" id="IPR013587">
    <property type="entry name" value="Nitrate/nitrite_sensing"/>
</dbReference>
<evidence type="ECO:0000256" key="3">
    <source>
        <dbReference type="ARBA" id="ARBA00022553"/>
    </source>
</evidence>
<protein>
    <recommendedName>
        <fullName evidence="2">histidine kinase</fullName>
        <ecNumber evidence="2">2.7.13.3</ecNumber>
    </recommendedName>
</protein>
<keyword evidence="5" id="KW-0812">Transmembrane</keyword>
<dbReference type="PROSITE" id="PS50906">
    <property type="entry name" value="NIT"/>
    <property type="match status" value="1"/>
</dbReference>
<feature type="region of interest" description="Disordered" evidence="8">
    <location>
        <begin position="691"/>
        <end position="919"/>
    </location>
</feature>
<dbReference type="Gene3D" id="3.30.565.10">
    <property type="entry name" value="Histidine kinase-like ATPase, C-terminal domain"/>
    <property type="match status" value="1"/>
</dbReference>
<evidence type="ECO:0000256" key="5">
    <source>
        <dbReference type="ARBA" id="ARBA00022692"/>
    </source>
</evidence>
<gene>
    <name evidence="11" type="ORF">ACFFRH_12650</name>
</gene>
<dbReference type="InterPro" id="IPR010910">
    <property type="entry name" value="Nitrate/nitrite_sensing_bac"/>
</dbReference>
<comment type="catalytic activity">
    <reaction evidence="1">
        <text>ATP + protein L-histidine = ADP + protein N-phospho-L-histidine.</text>
        <dbReference type="EC" id="2.7.13.3"/>
    </reaction>
</comment>
<keyword evidence="3" id="KW-0597">Phosphoprotein</keyword>
<keyword evidence="7" id="KW-0472">Membrane</keyword>
<dbReference type="EC" id="2.7.13.3" evidence="2"/>
<dbReference type="RefSeq" id="WP_386156352.1">
    <property type="nucleotide sequence ID" value="NZ_JBHMBS010000005.1"/>
</dbReference>
<dbReference type="PANTHER" id="PTHR45436">
    <property type="entry name" value="SENSOR HISTIDINE KINASE YKOH"/>
    <property type="match status" value="1"/>
</dbReference>
<dbReference type="InterPro" id="IPR003594">
    <property type="entry name" value="HATPase_dom"/>
</dbReference>
<proteinExistence type="predicted"/>
<keyword evidence="7" id="KW-1133">Transmembrane helix</keyword>